<comment type="caution">
    <text evidence="2">The sequence shown here is derived from an EMBL/GenBank/DDBJ whole genome shotgun (WGS) entry which is preliminary data.</text>
</comment>
<feature type="compositionally biased region" description="Basic residues" evidence="1">
    <location>
        <begin position="126"/>
        <end position="135"/>
    </location>
</feature>
<evidence type="ECO:0000313" key="3">
    <source>
        <dbReference type="Proteomes" id="UP000242877"/>
    </source>
</evidence>
<feature type="compositionally biased region" description="Acidic residues" evidence="1">
    <location>
        <begin position="318"/>
        <end position="337"/>
    </location>
</feature>
<sequence length="345" mass="39101">MTDPTTSQITNKLCGSCINKMIKNPDMICKVMPGHKACMFCKEKNLRCFQVPQEYDAELKALIAAKRDYDLEHSETTSLRVKAQAEKLHELVAQAMANTPKRSRRSKDLTADELTEKARTESPLKRSTRQRRGRSGTRAIMLDDDGDDNDHDMEEQPPSPRAQPALGTRNLFGSIESRRPPVTVAAEKPLDVNLASSAELNRKLDELLQINTWTMRKSRAMAQSLMNLEGTMAKLLVLFQEDIKLRKEDLALRKEESAVARAGLEKEVLPLRMIEKRQREDDDDGEEAHEEENPERKKTKHGENDEGDVMMGESLPEQVEEGLEEGEIAEEKEETVEMTDIVTLD</sequence>
<gene>
    <name evidence="2" type="ORF">AAP_06194</name>
</gene>
<feature type="compositionally biased region" description="Basic and acidic residues" evidence="1">
    <location>
        <begin position="106"/>
        <end position="124"/>
    </location>
</feature>
<feature type="region of interest" description="Disordered" evidence="1">
    <location>
        <begin position="275"/>
        <end position="345"/>
    </location>
</feature>
<keyword evidence="3" id="KW-1185">Reference proteome</keyword>
<reference evidence="2 3" key="1">
    <citation type="journal article" date="2016" name="Genome Biol. Evol.">
        <title>Divergent and convergent evolution of fungal pathogenicity.</title>
        <authorList>
            <person name="Shang Y."/>
            <person name="Xiao G."/>
            <person name="Zheng P."/>
            <person name="Cen K."/>
            <person name="Zhan S."/>
            <person name="Wang C."/>
        </authorList>
    </citation>
    <scope>NUCLEOTIDE SEQUENCE [LARGE SCALE GENOMIC DNA]</scope>
    <source>
        <strain evidence="2 3">ARSEF 7405</strain>
    </source>
</reference>
<dbReference type="Proteomes" id="UP000242877">
    <property type="component" value="Unassembled WGS sequence"/>
</dbReference>
<accession>A0A162IBY8</accession>
<protein>
    <submittedName>
        <fullName evidence="2">Uncharacterized protein</fullName>
    </submittedName>
</protein>
<dbReference type="AlphaFoldDB" id="A0A162IBY8"/>
<dbReference type="VEuPathDB" id="FungiDB:AAP_06194"/>
<feature type="compositionally biased region" description="Acidic residues" evidence="1">
    <location>
        <begin position="281"/>
        <end position="293"/>
    </location>
</feature>
<organism evidence="2 3">
    <name type="scientific">Ascosphaera apis ARSEF 7405</name>
    <dbReference type="NCBI Taxonomy" id="392613"/>
    <lineage>
        <taxon>Eukaryota</taxon>
        <taxon>Fungi</taxon>
        <taxon>Dikarya</taxon>
        <taxon>Ascomycota</taxon>
        <taxon>Pezizomycotina</taxon>
        <taxon>Eurotiomycetes</taxon>
        <taxon>Eurotiomycetidae</taxon>
        <taxon>Onygenales</taxon>
        <taxon>Ascosphaeraceae</taxon>
        <taxon>Ascosphaera</taxon>
    </lineage>
</organism>
<feature type="region of interest" description="Disordered" evidence="1">
    <location>
        <begin position="95"/>
        <end position="167"/>
    </location>
</feature>
<dbReference type="EMBL" id="AZGZ01000047">
    <property type="protein sequence ID" value="KZZ86792.1"/>
    <property type="molecule type" value="Genomic_DNA"/>
</dbReference>
<evidence type="ECO:0000256" key="1">
    <source>
        <dbReference type="SAM" id="MobiDB-lite"/>
    </source>
</evidence>
<evidence type="ECO:0000313" key="2">
    <source>
        <dbReference type="EMBL" id="KZZ86792.1"/>
    </source>
</evidence>
<name>A0A162IBY8_9EURO</name>
<feature type="compositionally biased region" description="Acidic residues" evidence="1">
    <location>
        <begin position="142"/>
        <end position="155"/>
    </location>
</feature>
<proteinExistence type="predicted"/>